<dbReference type="PROSITE" id="PS50020">
    <property type="entry name" value="WW_DOMAIN_2"/>
    <property type="match status" value="11"/>
</dbReference>
<dbReference type="GO" id="GO:0003723">
    <property type="term" value="F:RNA binding"/>
    <property type="evidence" value="ECO:0007669"/>
    <property type="project" value="TreeGrafter"/>
</dbReference>
<dbReference type="Gene3D" id="2.20.70.10">
    <property type="match status" value="11"/>
</dbReference>
<dbReference type="SMART" id="SM00456">
    <property type="entry name" value="WW"/>
    <property type="match status" value="11"/>
</dbReference>
<feature type="domain" description="WW" evidence="2">
    <location>
        <begin position="911"/>
        <end position="945"/>
    </location>
</feature>
<dbReference type="InterPro" id="IPR040023">
    <property type="entry name" value="WBP4"/>
</dbReference>
<dbReference type="PANTHER" id="PTHR13173:SF10">
    <property type="entry name" value="WW DOMAIN-BINDING PROTEIN 4"/>
    <property type="match status" value="1"/>
</dbReference>
<feature type="domain" description="WW" evidence="2">
    <location>
        <begin position="609"/>
        <end position="643"/>
    </location>
</feature>
<gene>
    <name evidence="3" type="ORF">TrST_g5595</name>
</gene>
<dbReference type="OrthoDB" id="207369at2759"/>
<dbReference type="CDD" id="cd00201">
    <property type="entry name" value="WW"/>
    <property type="match status" value="8"/>
</dbReference>
<feature type="region of interest" description="Disordered" evidence="1">
    <location>
        <begin position="1147"/>
        <end position="1186"/>
    </location>
</feature>
<feature type="domain" description="WW" evidence="2">
    <location>
        <begin position="688"/>
        <end position="716"/>
    </location>
</feature>
<feature type="domain" description="WW" evidence="2">
    <location>
        <begin position="539"/>
        <end position="573"/>
    </location>
</feature>
<feature type="domain" description="WW" evidence="2">
    <location>
        <begin position="849"/>
        <end position="877"/>
    </location>
</feature>
<accession>A0A9W7B3Q8</accession>
<feature type="domain" description="WW" evidence="2">
    <location>
        <begin position="1051"/>
        <end position="1085"/>
    </location>
</feature>
<feature type="region of interest" description="Disordered" evidence="1">
    <location>
        <begin position="95"/>
        <end position="425"/>
    </location>
</feature>
<dbReference type="InterPro" id="IPR036020">
    <property type="entry name" value="WW_dom_sf"/>
</dbReference>
<organism evidence="3 4">
    <name type="scientific">Triparma strigata</name>
    <dbReference type="NCBI Taxonomy" id="1606541"/>
    <lineage>
        <taxon>Eukaryota</taxon>
        <taxon>Sar</taxon>
        <taxon>Stramenopiles</taxon>
        <taxon>Ochrophyta</taxon>
        <taxon>Bolidophyceae</taxon>
        <taxon>Parmales</taxon>
        <taxon>Triparmaceae</taxon>
        <taxon>Triparma</taxon>
    </lineage>
</organism>
<dbReference type="Pfam" id="PF00397">
    <property type="entry name" value="WW"/>
    <property type="match status" value="6"/>
</dbReference>
<feature type="compositionally biased region" description="Low complexity" evidence="1">
    <location>
        <begin position="188"/>
        <end position="199"/>
    </location>
</feature>
<evidence type="ECO:0000256" key="1">
    <source>
        <dbReference type="SAM" id="MobiDB-lite"/>
    </source>
</evidence>
<feature type="region of interest" description="Disordered" evidence="1">
    <location>
        <begin position="1"/>
        <end position="60"/>
    </location>
</feature>
<feature type="compositionally biased region" description="Basic and acidic residues" evidence="1">
    <location>
        <begin position="283"/>
        <end position="327"/>
    </location>
</feature>
<feature type="region of interest" description="Disordered" evidence="1">
    <location>
        <begin position="968"/>
        <end position="987"/>
    </location>
</feature>
<reference evidence="4" key="1">
    <citation type="journal article" date="2023" name="Commun. Biol.">
        <title>Genome analysis of Parmales, the sister group of diatoms, reveals the evolutionary specialization of diatoms from phago-mixotrophs to photoautotrophs.</title>
        <authorList>
            <person name="Ban H."/>
            <person name="Sato S."/>
            <person name="Yoshikawa S."/>
            <person name="Yamada K."/>
            <person name="Nakamura Y."/>
            <person name="Ichinomiya M."/>
            <person name="Sato N."/>
            <person name="Blanc-Mathieu R."/>
            <person name="Endo H."/>
            <person name="Kuwata A."/>
            <person name="Ogata H."/>
        </authorList>
    </citation>
    <scope>NUCLEOTIDE SEQUENCE [LARGE SCALE GENOMIC DNA]</scope>
    <source>
        <strain evidence="4">NIES 3701</strain>
    </source>
</reference>
<name>A0A9W7B3Q8_9STRA</name>
<feature type="region of interest" description="Disordered" evidence="1">
    <location>
        <begin position="1212"/>
        <end position="1247"/>
    </location>
</feature>
<feature type="compositionally biased region" description="Polar residues" evidence="1">
    <location>
        <begin position="1153"/>
        <end position="1164"/>
    </location>
</feature>
<evidence type="ECO:0000313" key="3">
    <source>
        <dbReference type="EMBL" id="GMH81556.1"/>
    </source>
</evidence>
<feature type="compositionally biased region" description="Polar residues" evidence="1">
    <location>
        <begin position="343"/>
        <end position="365"/>
    </location>
</feature>
<evidence type="ECO:0000259" key="2">
    <source>
        <dbReference type="PROSITE" id="PS50020"/>
    </source>
</evidence>
<comment type="caution">
    <text evidence="3">The sequence shown here is derived from an EMBL/GenBank/DDBJ whole genome shotgun (WGS) entry which is preliminary data.</text>
</comment>
<dbReference type="GO" id="GO:0000398">
    <property type="term" value="P:mRNA splicing, via spliceosome"/>
    <property type="evidence" value="ECO:0007669"/>
    <property type="project" value="InterPro"/>
</dbReference>
<dbReference type="PANTHER" id="PTHR13173">
    <property type="entry name" value="WW DOMAIN BINDING PROTEIN 4"/>
    <property type="match status" value="1"/>
</dbReference>
<dbReference type="PROSITE" id="PS01159">
    <property type="entry name" value="WW_DOMAIN_1"/>
    <property type="match status" value="10"/>
</dbReference>
<sequence>MNTPPPSKGQKYRRPLPEGRPAPTRTPNRSSAAPKRQLNTPPPASLKKNRVPIPEGRNPITPLRASILLSAQKQAQEHNPMDTLKVNQHIDRTVNSTTINSIQKRLEMEENRGKPKKKKSSGTPKKGFGIPPPSNYHIEIAAPKVTTTPGKDPRLVQMNMPPATLPARQVNSSAEYKSTPSKAHLPNPTQSPSSKLQSPPKIPGPAQAPTKNGLKGYDHQRKAPKDYERKVPPKQQQLPIDSPKPQYAKNMLTPSKGEVTPSAETTKTPLGPKARGMGGRKLFKNEIFDKEDEELRKEEWRKEMERDRLEKEAEQKRKEEEERRKEIVVSSDDSDDDIAFTPKNDTSSINFGMNTQKRMLGQQQPRGPAVRQYKKGFKPPPPPGRPAAKMAVKPVNRGPAPQPSQAERPSADILNSKRNSKQKPEEMLNHGWYRFNDPGTRWDYFWNEVTGESQYDRPMEFSTVKDDIFASARRKKVIEEGNDGWKRYVDEETRMHYFYKAETDEGQWERPVGFETIRKGGLAAEELTSRREDRQLPVEEVSESWVSYVDPETGYKYYYNEVTSESTYDRPAGLETTQDPFASIRDGGAKMVPAKALNDKRNEEQLPVEKINGGWEKYIDPESGDAYYYNAEGDYSTYDRPAGFSTSANPFASLRDDRPSNHILPAKVLTARRDPEQPAIEKLEGGEWEKHVDQESGLTYYWHNVTGESSYDRPVGFATRANPFASMRSTVSTSETATATATATTTTTANVKPAAGVLSVRRDEDVQPVEKLNGGWVKYFSEEYQCDYYYHEETDESSYERPSEFVTVHNPFSTARGELRSVPASALSARKEKIQEPVETVAVSGGQKWQKFVDPESGHPYYYNETTDESTYERPVDYQTLADPFGAAREEGVMPPAEVLASARSEQKPVEKLPNKWFKYIDPSSLFPYYYNSETEDSTYERPEGFQTTADPFASAREQGVMPPAEVLASARSANQKPDEALDGGPWYKYTDPESGHPYYYNSETEESTYDRPEGFQTNANPFANARKSSRKVLPAASIVSARRKFNAVGMALNGGWMKYEDPESGSYYYFHEASDVSQWNRPDNFVTSNNPFGTVRSRRPRGSTLAAMKEGEQVTNLKEDANIMGTSGTMGTSDGLDMMMATFNRGDMGRSKNYQQQTPSNIPSLGLGGNKNKQPRKSSVGSRARALVSSNDVLAKVNDKLSNLSLEELEDMRDGGGGIMDTFSKKQNSRKSSARSARDQNSPNVPTIQNFNLALGNNSSGDSLDAIAASYQPTQSVSSEGSSWLETSDLAETQSSSLAASSSLAETFAATSDTSDWQEYFDEEVGSKYFYNTVTGEASWVDPRLM</sequence>
<dbReference type="SUPFAM" id="SSF51045">
    <property type="entry name" value="WW domain"/>
    <property type="match status" value="8"/>
</dbReference>
<feature type="domain" description="WW" evidence="2">
    <location>
        <begin position="770"/>
        <end position="804"/>
    </location>
</feature>
<proteinExistence type="predicted"/>
<feature type="compositionally biased region" description="Basic and acidic residues" evidence="1">
    <location>
        <begin position="216"/>
        <end position="231"/>
    </location>
</feature>
<feature type="domain" description="WW" evidence="2">
    <location>
        <begin position="479"/>
        <end position="513"/>
    </location>
</feature>
<keyword evidence="4" id="KW-1185">Reference proteome</keyword>
<protein>
    <recommendedName>
        <fullName evidence="2">WW domain-containing protein</fullName>
    </recommendedName>
</protein>
<dbReference type="GO" id="GO:0071011">
    <property type="term" value="C:precatalytic spliceosome"/>
    <property type="evidence" value="ECO:0007669"/>
    <property type="project" value="TreeGrafter"/>
</dbReference>
<feature type="compositionally biased region" description="Polar residues" evidence="1">
    <location>
        <begin position="1235"/>
        <end position="1247"/>
    </location>
</feature>
<feature type="domain" description="WW" evidence="2">
    <location>
        <begin position="986"/>
        <end position="1015"/>
    </location>
</feature>
<feature type="domain" description="WW" evidence="2">
    <location>
        <begin position="426"/>
        <end position="460"/>
    </location>
</feature>
<evidence type="ECO:0000313" key="4">
    <source>
        <dbReference type="Proteomes" id="UP001165085"/>
    </source>
</evidence>
<dbReference type="InterPro" id="IPR001202">
    <property type="entry name" value="WW_dom"/>
</dbReference>
<feature type="domain" description="WW" evidence="2">
    <location>
        <begin position="1312"/>
        <end position="1346"/>
    </location>
</feature>
<dbReference type="EMBL" id="BRXY01000258">
    <property type="protein sequence ID" value="GMH81556.1"/>
    <property type="molecule type" value="Genomic_DNA"/>
</dbReference>
<feature type="compositionally biased region" description="Basic and acidic residues" evidence="1">
    <location>
        <begin position="104"/>
        <end position="113"/>
    </location>
</feature>
<feature type="compositionally biased region" description="Polar residues" evidence="1">
    <location>
        <begin position="169"/>
        <end position="181"/>
    </location>
</feature>
<dbReference type="Proteomes" id="UP001165085">
    <property type="component" value="Unassembled WGS sequence"/>
</dbReference>